<protein>
    <submittedName>
        <fullName evidence="5">Bifunctional metallophosphatase/5'-nucleotidase</fullName>
    </submittedName>
</protein>
<evidence type="ECO:0000259" key="4">
    <source>
        <dbReference type="Pfam" id="PF02872"/>
    </source>
</evidence>
<keyword evidence="6" id="KW-1185">Reference proteome</keyword>
<dbReference type="PIRSF" id="PIRSF036361">
    <property type="entry name" value="YunD"/>
    <property type="match status" value="1"/>
</dbReference>
<dbReference type="InterPro" id="IPR006179">
    <property type="entry name" value="5_nucleotidase/apyrase"/>
</dbReference>
<dbReference type="SUPFAM" id="SSF55816">
    <property type="entry name" value="5'-nucleotidase (syn. UDP-sugar hydrolase), C-terminal domain"/>
    <property type="match status" value="1"/>
</dbReference>
<reference evidence="5 6" key="1">
    <citation type="submission" date="2018-09" db="EMBL/GenBank/DDBJ databases">
        <title>Bacillus saliacetes sp. nov., isolated from Thai shrimp paste (Ka-pi).</title>
        <authorList>
            <person name="Daroonpunt R."/>
            <person name="Tanasupawat S."/>
            <person name="Yiamsombut S."/>
        </authorList>
    </citation>
    <scope>NUCLEOTIDE SEQUENCE [LARGE SCALE GENOMIC DNA]</scope>
    <source>
        <strain evidence="5 6">SKP7-4</strain>
    </source>
</reference>
<feature type="domain" description="Calcineurin-like phosphoesterase" evidence="3">
    <location>
        <begin position="6"/>
        <end position="205"/>
    </location>
</feature>
<dbReference type="InterPro" id="IPR029052">
    <property type="entry name" value="Metallo-depent_PP-like"/>
</dbReference>
<dbReference type="GO" id="GO:0030288">
    <property type="term" value="C:outer membrane-bounded periplasmic space"/>
    <property type="evidence" value="ECO:0007669"/>
    <property type="project" value="TreeGrafter"/>
</dbReference>
<dbReference type="GO" id="GO:0009166">
    <property type="term" value="P:nucleotide catabolic process"/>
    <property type="evidence" value="ECO:0007669"/>
    <property type="project" value="InterPro"/>
</dbReference>
<dbReference type="InterPro" id="IPR036907">
    <property type="entry name" value="5'-Nucleotdase_C_sf"/>
</dbReference>
<evidence type="ECO:0000313" key="5">
    <source>
        <dbReference type="EMBL" id="RIW38880.1"/>
    </source>
</evidence>
<dbReference type="PRINTS" id="PR01607">
    <property type="entry name" value="APYRASEFAMLY"/>
</dbReference>
<dbReference type="PANTHER" id="PTHR11575:SF23">
    <property type="entry name" value="5-NUCLEOTIDASE FAMILY PROTEIN"/>
    <property type="match status" value="1"/>
</dbReference>
<comment type="similarity">
    <text evidence="2">Belongs to the 5'-nucleotidase family.</text>
</comment>
<dbReference type="GO" id="GO:0008253">
    <property type="term" value="F:5'-nucleotidase activity"/>
    <property type="evidence" value="ECO:0007669"/>
    <property type="project" value="TreeGrafter"/>
</dbReference>
<dbReference type="Gene3D" id="3.90.780.10">
    <property type="entry name" value="5'-Nucleotidase, C-terminal domain"/>
    <property type="match status" value="1"/>
</dbReference>
<gene>
    <name evidence="5" type="ORF">D3H55_00545</name>
</gene>
<dbReference type="GO" id="GO:0000166">
    <property type="term" value="F:nucleotide binding"/>
    <property type="evidence" value="ECO:0007669"/>
    <property type="project" value="UniProtKB-KW"/>
</dbReference>
<dbReference type="Proteomes" id="UP000265801">
    <property type="component" value="Unassembled WGS sequence"/>
</dbReference>
<comment type="caution">
    <text evidence="5">The sequence shown here is derived from an EMBL/GenBank/DDBJ whole genome shotgun (WGS) entry which is preliminary data.</text>
</comment>
<dbReference type="PANTHER" id="PTHR11575">
    <property type="entry name" value="5'-NUCLEOTIDASE-RELATED"/>
    <property type="match status" value="1"/>
</dbReference>
<evidence type="ECO:0000256" key="2">
    <source>
        <dbReference type="RuleBase" id="RU362119"/>
    </source>
</evidence>
<organism evidence="5 6">
    <name type="scientific">Bacillus salacetis</name>
    <dbReference type="NCBI Taxonomy" id="2315464"/>
    <lineage>
        <taxon>Bacteria</taxon>
        <taxon>Bacillati</taxon>
        <taxon>Bacillota</taxon>
        <taxon>Bacilli</taxon>
        <taxon>Bacillales</taxon>
        <taxon>Bacillaceae</taxon>
        <taxon>Bacillus</taxon>
    </lineage>
</organism>
<dbReference type="RefSeq" id="WP_119544859.1">
    <property type="nucleotide sequence ID" value="NZ_QXIR01000001.1"/>
</dbReference>
<dbReference type="GO" id="GO:0008768">
    <property type="term" value="F:UDP-sugar diphosphatase activity"/>
    <property type="evidence" value="ECO:0007669"/>
    <property type="project" value="TreeGrafter"/>
</dbReference>
<keyword evidence="2" id="KW-0378">Hydrolase</keyword>
<dbReference type="Gene3D" id="3.60.21.10">
    <property type="match status" value="1"/>
</dbReference>
<dbReference type="InterPro" id="IPR004843">
    <property type="entry name" value="Calcineurin-like_PHP"/>
</dbReference>
<dbReference type="AlphaFoldDB" id="A0A3A1R7M3"/>
<dbReference type="CDD" id="cd00845">
    <property type="entry name" value="MPP_UshA_N_like"/>
    <property type="match status" value="1"/>
</dbReference>
<name>A0A3A1R7M3_9BACI</name>
<dbReference type="SUPFAM" id="SSF56300">
    <property type="entry name" value="Metallo-dependent phosphatases"/>
    <property type="match status" value="1"/>
</dbReference>
<dbReference type="Pfam" id="PF02872">
    <property type="entry name" value="5_nucleotid_C"/>
    <property type="match status" value="1"/>
</dbReference>
<keyword evidence="1" id="KW-0732">Signal</keyword>
<evidence type="ECO:0000313" key="6">
    <source>
        <dbReference type="Proteomes" id="UP000265801"/>
    </source>
</evidence>
<feature type="domain" description="5'-Nucleotidase C-terminal" evidence="4">
    <location>
        <begin position="291"/>
        <end position="419"/>
    </location>
</feature>
<keyword evidence="2" id="KW-0547">Nucleotide-binding</keyword>
<dbReference type="InterPro" id="IPR008334">
    <property type="entry name" value="5'-Nucleotdase_C"/>
</dbReference>
<accession>A0A3A1R7M3</accession>
<dbReference type="Pfam" id="PF00149">
    <property type="entry name" value="Metallophos"/>
    <property type="match status" value="1"/>
</dbReference>
<dbReference type="InterPro" id="IPR011240">
    <property type="entry name" value="Pesterase_YunD"/>
</dbReference>
<evidence type="ECO:0000259" key="3">
    <source>
        <dbReference type="Pfam" id="PF00149"/>
    </source>
</evidence>
<evidence type="ECO:0000256" key="1">
    <source>
        <dbReference type="ARBA" id="ARBA00022729"/>
    </source>
</evidence>
<proteinExistence type="inferred from homology"/>
<dbReference type="OrthoDB" id="9793179at2"/>
<dbReference type="EMBL" id="QXIR01000001">
    <property type="protein sequence ID" value="RIW38880.1"/>
    <property type="molecule type" value="Genomic_DNA"/>
</dbReference>
<sequence>MKEIIHIYHTNDLHSHFENWPRIRDFLRKRKQWHKEAEDGVFLFDIGDHVDRWHPFSEGTLGKGNVELLNEAGFDAVTIGNNEGITFSYEELNDLYENAKFDVLLANLYTRDHKLPKWAKPYKIYETKSGCKIGVIGLTAHFAPFYKPLGWNIYSPMDQLSFWLKELAPQSDVIVLLSHLGIRDDEWIAGKFKEVDIILGAHTHHILHEGIEVNGTLLGAGGKHGNYVGHIILEIDAQTKRIASRKAQLYEQDRLPASVDEGHQVQAWHEKGQELLGGQVVYLESELEADWFLPSSLPQLLSDGILEWCEADCAFLNNGLLLEGLKKGDVTRYDIHRILPHPINPCVITLTGAEIKEVLKATRDEELHHLQVKGLGFRGKVMGGFTYSEVSFGKDIQHIYIRGELIDPHKTYKLATSDMFTFGHFFPELQRAEKHYFMPEFLRDVLIWKLNGRGSS</sequence>